<evidence type="ECO:0000313" key="2">
    <source>
        <dbReference type="Proteomes" id="UP000028493"/>
    </source>
</evidence>
<reference evidence="1" key="1">
    <citation type="submission" date="2013-07" db="EMBL/GenBank/DDBJ databases">
        <title>Sub-species coevolution in mutualistic symbiosis.</title>
        <authorList>
            <person name="Murfin K."/>
            <person name="Klassen J."/>
            <person name="Lee M."/>
            <person name="Forst S."/>
            <person name="Stock P."/>
            <person name="Goodrich-Blair H."/>
        </authorList>
    </citation>
    <scope>NUCLEOTIDE SEQUENCE [LARGE SCALE GENOMIC DNA]</scope>
    <source>
        <strain evidence="1">Kraussei Becker Underwood</strain>
    </source>
</reference>
<dbReference type="Proteomes" id="UP000028493">
    <property type="component" value="Unassembled WGS sequence"/>
</dbReference>
<gene>
    <name evidence="1" type="ORF">XBKB1_1080017</name>
</gene>
<accession>A0A077PQZ2</accession>
<dbReference type="EMBL" id="CBSZ010000011">
    <property type="protein sequence ID" value="CDH22334.1"/>
    <property type="molecule type" value="Genomic_DNA"/>
</dbReference>
<organism evidence="1 2">
    <name type="scientific">Xenorhabdus bovienii str. kraussei Becker Underwood</name>
    <dbReference type="NCBI Taxonomy" id="1398204"/>
    <lineage>
        <taxon>Bacteria</taxon>
        <taxon>Pseudomonadati</taxon>
        <taxon>Pseudomonadota</taxon>
        <taxon>Gammaproteobacteria</taxon>
        <taxon>Enterobacterales</taxon>
        <taxon>Morganellaceae</taxon>
        <taxon>Xenorhabdus</taxon>
    </lineage>
</organism>
<protein>
    <submittedName>
        <fullName evidence="1">Uncharacterized protein</fullName>
    </submittedName>
</protein>
<evidence type="ECO:0000313" key="1">
    <source>
        <dbReference type="EMBL" id="CDH22334.1"/>
    </source>
</evidence>
<sequence length="39" mass="4367">MKNLTNCFYALFIAMVISSEASTVTTLEASIIIKYRLLP</sequence>
<name>A0A077PQZ2_XENBV</name>
<proteinExistence type="predicted"/>
<dbReference type="HOGENOM" id="CLU_3319451_0_0_6"/>
<comment type="caution">
    <text evidence="1">The sequence shown here is derived from an EMBL/GenBank/DDBJ whole genome shotgun (WGS) entry which is preliminary data.</text>
</comment>
<dbReference type="AlphaFoldDB" id="A0A077PQZ2"/>